<dbReference type="RefSeq" id="WP_090885188.1">
    <property type="nucleotide sequence ID" value="NZ_FOGG01000015.1"/>
</dbReference>
<dbReference type="PANTHER" id="PTHR31284:SF10">
    <property type="entry name" value="ACID PHOSPHATASE-LIKE PROTEIN"/>
    <property type="match status" value="1"/>
</dbReference>
<sequence>MKKHLFFVLSFMLPIIATAQNPARDYTNAVLWQQKSGEYRALCFQAYNFARLSLKEALWTDTSKKPKCVIVDIDETVLDNSAFQGHEIKKGLSYTPEDWTEWTNLAQADTVPGALSFLKFAAAKNIETFYVSNRDEKDYAATLKNLQQFGFPFADDAHLIVAKGTSNKEPRRLKVAETHHILMLCGDNLSDFSNIFYREGKNTFDEVNTSQALFGTKFIVLPNPMYGDWEKPLYQGEKLSDKDKAKQRLERLKSY</sequence>
<evidence type="ECO:0000256" key="1">
    <source>
        <dbReference type="ARBA" id="ARBA00022729"/>
    </source>
</evidence>
<dbReference type="InterPro" id="IPR023214">
    <property type="entry name" value="HAD_sf"/>
</dbReference>
<keyword evidence="1 2" id="KW-0732">Signal</keyword>
<dbReference type="SFLD" id="SFLDS00003">
    <property type="entry name" value="Haloacid_Dehalogenase"/>
    <property type="match status" value="1"/>
</dbReference>
<feature type="signal peptide" evidence="2">
    <location>
        <begin position="1"/>
        <end position="19"/>
    </location>
</feature>
<proteinExistence type="predicted"/>
<evidence type="ECO:0000256" key="2">
    <source>
        <dbReference type="SAM" id="SignalP"/>
    </source>
</evidence>
<dbReference type="Gene3D" id="3.40.50.1000">
    <property type="entry name" value="HAD superfamily/HAD-like"/>
    <property type="match status" value="1"/>
</dbReference>
<feature type="chain" id="PRO_5011594304" evidence="2">
    <location>
        <begin position="20"/>
        <end position="255"/>
    </location>
</feature>
<dbReference type="InterPro" id="IPR036412">
    <property type="entry name" value="HAD-like_sf"/>
</dbReference>
<dbReference type="InterPro" id="IPR005519">
    <property type="entry name" value="Acid_phosphat_B-like"/>
</dbReference>
<accession>A0A1H9RTU9</accession>
<dbReference type="SUPFAM" id="SSF56784">
    <property type="entry name" value="HAD-like"/>
    <property type="match status" value="1"/>
</dbReference>
<evidence type="ECO:0000313" key="4">
    <source>
        <dbReference type="Proteomes" id="UP000199572"/>
    </source>
</evidence>
<evidence type="ECO:0000313" key="3">
    <source>
        <dbReference type="EMBL" id="SER75968.1"/>
    </source>
</evidence>
<dbReference type="PIRSF" id="PIRSF019271">
    <property type="entry name" value="Acid_Ptase_C"/>
    <property type="match status" value="1"/>
</dbReference>
<dbReference type="CDD" id="cd07534">
    <property type="entry name" value="HAD_CAP"/>
    <property type="match status" value="1"/>
</dbReference>
<keyword evidence="4" id="KW-1185">Reference proteome</keyword>
<dbReference type="SFLD" id="SFLDG01125">
    <property type="entry name" value="C1.1:_Acid_Phosphatase_Like"/>
    <property type="match status" value="1"/>
</dbReference>
<dbReference type="GO" id="GO:0009279">
    <property type="term" value="C:cell outer membrane"/>
    <property type="evidence" value="ECO:0007669"/>
    <property type="project" value="InterPro"/>
</dbReference>
<dbReference type="InterPro" id="IPR006423">
    <property type="entry name" value="Lipo_e_P4"/>
</dbReference>
<name>A0A1H9RTU9_9SPHI</name>
<dbReference type="PANTHER" id="PTHR31284">
    <property type="entry name" value="ACID PHOSPHATASE-LIKE PROTEIN"/>
    <property type="match status" value="1"/>
</dbReference>
<gene>
    <name evidence="3" type="ORF">SAMN04488023_115121</name>
</gene>
<reference evidence="3 4" key="1">
    <citation type="submission" date="2016-10" db="EMBL/GenBank/DDBJ databases">
        <authorList>
            <person name="de Groot N.N."/>
        </authorList>
    </citation>
    <scope>NUCLEOTIDE SEQUENCE [LARGE SCALE GENOMIC DNA]</scope>
    <source>
        <strain evidence="3 4">DSM 18610</strain>
    </source>
</reference>
<dbReference type="STRING" id="390241.SAMN04488023_115121"/>
<dbReference type="EMBL" id="FOGG01000015">
    <property type="protein sequence ID" value="SER75968.1"/>
    <property type="molecule type" value="Genomic_DNA"/>
</dbReference>
<protein>
    <submittedName>
        <fullName evidence="3">Acid phosphatase</fullName>
    </submittedName>
</protein>
<dbReference type="NCBIfam" id="TIGR01533">
    <property type="entry name" value="lipo_e_P4"/>
    <property type="match status" value="1"/>
</dbReference>
<dbReference type="OrthoDB" id="395856at2"/>
<dbReference type="Proteomes" id="UP000199572">
    <property type="component" value="Unassembled WGS sequence"/>
</dbReference>
<dbReference type="AlphaFoldDB" id="A0A1H9RTU9"/>
<organism evidence="3 4">
    <name type="scientific">Pedobacter rhizosphaerae</name>
    <dbReference type="NCBI Taxonomy" id="390241"/>
    <lineage>
        <taxon>Bacteria</taxon>
        <taxon>Pseudomonadati</taxon>
        <taxon>Bacteroidota</taxon>
        <taxon>Sphingobacteriia</taxon>
        <taxon>Sphingobacteriales</taxon>
        <taxon>Sphingobacteriaceae</taxon>
        <taxon>Pedobacter</taxon>
    </lineage>
</organism>
<dbReference type="Pfam" id="PF03767">
    <property type="entry name" value="Acid_phosphat_B"/>
    <property type="match status" value="1"/>
</dbReference>